<dbReference type="PRINTS" id="PR00836">
    <property type="entry name" value="SOMATOTROPIN"/>
</dbReference>
<dbReference type="InterPro" id="IPR034975">
    <property type="entry name" value="Somatotropin"/>
</dbReference>
<dbReference type="GO" id="GO:0005179">
    <property type="term" value="F:hormone activity"/>
    <property type="evidence" value="ECO:0007669"/>
    <property type="project" value="UniProtKB-KW"/>
</dbReference>
<comment type="function">
    <text evidence="9">Growth hormone plays an important role in growth control.</text>
</comment>
<evidence type="ECO:0000256" key="6">
    <source>
        <dbReference type="ARBA" id="ARBA00022723"/>
    </source>
</evidence>
<feature type="signal peptide" evidence="13">
    <location>
        <begin position="1"/>
        <end position="27"/>
    </location>
</feature>
<dbReference type="InterPro" id="IPR009079">
    <property type="entry name" value="4_helix_cytokine-like_core"/>
</dbReference>
<dbReference type="SUPFAM" id="SSF47266">
    <property type="entry name" value="4-helical cytokines"/>
    <property type="match status" value="1"/>
</dbReference>
<dbReference type="FunFam" id="1.20.1250.10:FF:000002">
    <property type="entry name" value="Growth hormone"/>
    <property type="match status" value="1"/>
</dbReference>
<protein>
    <recommendedName>
        <fullName evidence="3">Somatotropin</fullName>
    </recommendedName>
    <alternativeName>
        <fullName evidence="8">Growth hormone</fullName>
    </alternativeName>
</protein>
<keyword evidence="7" id="KW-0862">Zinc</keyword>
<evidence type="ECO:0000256" key="13">
    <source>
        <dbReference type="SAM" id="SignalP"/>
    </source>
</evidence>
<keyword evidence="13" id="KW-0732">Signal</keyword>
<dbReference type="OrthoDB" id="9894386at2759"/>
<dbReference type="GO" id="GO:0048513">
    <property type="term" value="P:animal organ development"/>
    <property type="evidence" value="ECO:0007669"/>
    <property type="project" value="TreeGrafter"/>
</dbReference>
<keyword evidence="4" id="KW-0964">Secreted</keyword>
<dbReference type="PROSITE" id="PS00266">
    <property type="entry name" value="SOMATOTROPIN_1"/>
    <property type="match status" value="1"/>
</dbReference>
<feature type="region of interest" description="Disordered" evidence="11">
    <location>
        <begin position="184"/>
        <end position="217"/>
    </location>
</feature>
<proteinExistence type="inferred from homology"/>
<accession>A0A3M0J220</accession>
<feature type="compositionally biased region" description="Basic and acidic residues" evidence="11">
    <location>
        <begin position="206"/>
        <end position="217"/>
    </location>
</feature>
<dbReference type="InterPro" id="IPR036179">
    <property type="entry name" value="Ig-like_dom_sf"/>
</dbReference>
<dbReference type="Pfam" id="PF00103">
    <property type="entry name" value="Hormone_1"/>
    <property type="match status" value="1"/>
</dbReference>
<evidence type="ECO:0000256" key="9">
    <source>
        <dbReference type="ARBA" id="ARBA00057960"/>
    </source>
</evidence>
<feature type="transmembrane region" description="Helical" evidence="12">
    <location>
        <begin position="156"/>
        <end position="177"/>
    </location>
</feature>
<evidence type="ECO:0000313" key="15">
    <source>
        <dbReference type="Proteomes" id="UP000269221"/>
    </source>
</evidence>
<dbReference type="GO" id="GO:0005615">
    <property type="term" value="C:extracellular space"/>
    <property type="evidence" value="ECO:0007669"/>
    <property type="project" value="InterPro"/>
</dbReference>
<keyword evidence="12" id="KW-1133">Transmembrane helix</keyword>
<evidence type="ECO:0000256" key="5">
    <source>
        <dbReference type="ARBA" id="ARBA00022702"/>
    </source>
</evidence>
<dbReference type="InterPro" id="IPR013783">
    <property type="entry name" value="Ig-like_fold"/>
</dbReference>
<comment type="similarity">
    <text evidence="2 10">Belongs to the somatotropin/prolactin family.</text>
</comment>
<feature type="chain" id="PRO_5017981130" description="Somatotropin" evidence="13">
    <location>
        <begin position="28"/>
        <end position="463"/>
    </location>
</feature>
<dbReference type="Proteomes" id="UP000269221">
    <property type="component" value="Unassembled WGS sequence"/>
</dbReference>
<comment type="caution">
    <text evidence="14">The sequence shown here is derived from an EMBL/GenBank/DDBJ whole genome shotgun (WGS) entry which is preliminary data.</text>
</comment>
<evidence type="ECO:0000256" key="11">
    <source>
        <dbReference type="SAM" id="MobiDB-lite"/>
    </source>
</evidence>
<comment type="subcellular location">
    <subcellularLocation>
        <location evidence="1 10">Secreted</location>
    </subcellularLocation>
</comment>
<reference evidence="14 15" key="1">
    <citation type="submission" date="2018-07" db="EMBL/GenBank/DDBJ databases">
        <title>A high quality draft genome assembly of the barn swallow (H. rustica rustica).</title>
        <authorList>
            <person name="Formenti G."/>
            <person name="Chiara M."/>
            <person name="Poveda L."/>
            <person name="Francoijs K.-J."/>
            <person name="Bonisoli-Alquati A."/>
            <person name="Canova L."/>
            <person name="Gianfranceschi L."/>
            <person name="Horner D.S."/>
            <person name="Saino N."/>
        </authorList>
    </citation>
    <scope>NUCLEOTIDE SEQUENCE [LARGE SCALE GENOMIC DNA]</scope>
    <source>
        <strain evidence="14">Chelidonia</strain>
        <tissue evidence="14">Blood</tissue>
    </source>
</reference>
<dbReference type="GO" id="GO:0046872">
    <property type="term" value="F:metal ion binding"/>
    <property type="evidence" value="ECO:0007669"/>
    <property type="project" value="UniProtKB-KW"/>
</dbReference>
<evidence type="ECO:0000256" key="8">
    <source>
        <dbReference type="ARBA" id="ARBA00032367"/>
    </source>
</evidence>
<dbReference type="InterPro" id="IPR018116">
    <property type="entry name" value="Somatotropin_CS"/>
</dbReference>
<evidence type="ECO:0000256" key="12">
    <source>
        <dbReference type="SAM" id="Phobius"/>
    </source>
</evidence>
<dbReference type="GO" id="GO:0008083">
    <property type="term" value="F:growth factor activity"/>
    <property type="evidence" value="ECO:0007669"/>
    <property type="project" value="TreeGrafter"/>
</dbReference>
<dbReference type="STRING" id="333673.A0A3M0J220"/>
<dbReference type="AlphaFoldDB" id="A0A3M0J220"/>
<dbReference type="GO" id="GO:0045927">
    <property type="term" value="P:positive regulation of growth"/>
    <property type="evidence" value="ECO:0007669"/>
    <property type="project" value="TreeGrafter"/>
</dbReference>
<dbReference type="PANTHER" id="PTHR11417">
    <property type="entry name" value="SOMATOTROPIN,PROLACTIN"/>
    <property type="match status" value="1"/>
</dbReference>
<evidence type="ECO:0000256" key="1">
    <source>
        <dbReference type="ARBA" id="ARBA00004613"/>
    </source>
</evidence>
<organism evidence="14 15">
    <name type="scientific">Hirundo rustica rustica</name>
    <dbReference type="NCBI Taxonomy" id="333673"/>
    <lineage>
        <taxon>Eukaryota</taxon>
        <taxon>Metazoa</taxon>
        <taxon>Chordata</taxon>
        <taxon>Craniata</taxon>
        <taxon>Vertebrata</taxon>
        <taxon>Euteleostomi</taxon>
        <taxon>Archelosauria</taxon>
        <taxon>Archosauria</taxon>
        <taxon>Dinosauria</taxon>
        <taxon>Saurischia</taxon>
        <taxon>Theropoda</taxon>
        <taxon>Coelurosauria</taxon>
        <taxon>Aves</taxon>
        <taxon>Neognathae</taxon>
        <taxon>Neoaves</taxon>
        <taxon>Telluraves</taxon>
        <taxon>Australaves</taxon>
        <taxon>Passeriformes</taxon>
        <taxon>Sylvioidea</taxon>
        <taxon>Hirundinidae</taxon>
        <taxon>Hirundo</taxon>
    </lineage>
</organism>
<dbReference type="EMBL" id="QRBI01000189">
    <property type="protein sequence ID" value="RMB95097.1"/>
    <property type="molecule type" value="Genomic_DNA"/>
</dbReference>
<evidence type="ECO:0000256" key="4">
    <source>
        <dbReference type="ARBA" id="ARBA00022525"/>
    </source>
</evidence>
<evidence type="ECO:0000256" key="2">
    <source>
        <dbReference type="ARBA" id="ARBA00008474"/>
    </source>
</evidence>
<keyword evidence="12" id="KW-0812">Transmembrane</keyword>
<dbReference type="GO" id="GO:0005131">
    <property type="term" value="F:growth hormone receptor binding"/>
    <property type="evidence" value="ECO:0007669"/>
    <property type="project" value="InterPro"/>
</dbReference>
<gene>
    <name evidence="14" type="ORF">DUI87_28468</name>
</gene>
<keyword evidence="15" id="KW-1185">Reference proteome</keyword>
<dbReference type="InterPro" id="IPR001400">
    <property type="entry name" value="Somatotropin/Prolactin"/>
</dbReference>
<evidence type="ECO:0000256" key="7">
    <source>
        <dbReference type="ARBA" id="ARBA00022833"/>
    </source>
</evidence>
<evidence type="ECO:0000256" key="10">
    <source>
        <dbReference type="RuleBase" id="RU003618"/>
    </source>
</evidence>
<dbReference type="GO" id="GO:0031667">
    <property type="term" value="P:response to nutrient levels"/>
    <property type="evidence" value="ECO:0007669"/>
    <property type="project" value="TreeGrafter"/>
</dbReference>
<dbReference type="Gene3D" id="2.60.40.10">
    <property type="entry name" value="Immunoglobulins"/>
    <property type="match status" value="1"/>
</dbReference>
<evidence type="ECO:0000313" key="14">
    <source>
        <dbReference type="EMBL" id="RMB95097.1"/>
    </source>
</evidence>
<dbReference type="GO" id="GO:0046427">
    <property type="term" value="P:positive regulation of receptor signaling pathway via JAK-STAT"/>
    <property type="evidence" value="ECO:0007669"/>
    <property type="project" value="TreeGrafter"/>
</dbReference>
<keyword evidence="12" id="KW-0472">Membrane</keyword>
<dbReference type="Gene3D" id="1.20.1250.10">
    <property type="match status" value="1"/>
</dbReference>
<keyword evidence="6" id="KW-0479">Metal-binding</keyword>
<sequence>MADLGTRLWLLPVTLWLLALLTGGISADKNDTGNSTGAKCPPVYQNMRYVSIKKNMPIYLMCYTKEPQLMQWYKMAEDRDDVSVLDQNTSSYSIERTNTFINLTLFRATHQDKGIYVCDQKGLVQKENLHSCGTELRIMGSSSITQIQNRNTLKDAIIIIQSILLVIFISIPILLFLDKASDSASSRGDGPSWARSSVLQRIPGRPGEDKKSPEEDHTYEGLEVEQMATYEDITPFRDVKAKWAVGEHPGSWLSPLAIAVITLGLQWPQPAATFPAMPLSSLFANAVLRAQHLHLLAAETYKEFERSYIPEDQRHTNKNSQVAYCYSETIPAPTGKEDAQQKSDMELLRFSLVLIQSWLTPVQYLSKVFTNNLVFGTSDRVYEKLKDLEEGIQALMRELEERSPRGAQLLKPTYEKFELHLRGEDALLKNYGLLSCFKKDLHKVETYLKVMRCRRYGEGNCAL</sequence>
<evidence type="ECO:0000256" key="3">
    <source>
        <dbReference type="ARBA" id="ARBA00018367"/>
    </source>
</evidence>
<name>A0A3M0J220_HIRRU</name>
<dbReference type="SUPFAM" id="SSF48726">
    <property type="entry name" value="Immunoglobulin"/>
    <property type="match status" value="1"/>
</dbReference>
<dbReference type="GO" id="GO:0060396">
    <property type="term" value="P:growth hormone receptor signaling pathway"/>
    <property type="evidence" value="ECO:0007669"/>
    <property type="project" value="TreeGrafter"/>
</dbReference>
<dbReference type="CDD" id="cd10285">
    <property type="entry name" value="somatotropin_like"/>
    <property type="match status" value="1"/>
</dbReference>
<dbReference type="PROSITE" id="PS00338">
    <property type="entry name" value="SOMATOTROPIN_2"/>
    <property type="match status" value="1"/>
</dbReference>
<dbReference type="PANTHER" id="PTHR11417:SF2">
    <property type="entry name" value="SOMATOTROPIN"/>
    <property type="match status" value="1"/>
</dbReference>
<keyword evidence="5 10" id="KW-0372">Hormone</keyword>